<evidence type="ECO:0008006" key="4">
    <source>
        <dbReference type="Google" id="ProtNLM"/>
    </source>
</evidence>
<evidence type="ECO:0000256" key="1">
    <source>
        <dbReference type="SAM" id="SignalP"/>
    </source>
</evidence>
<proteinExistence type="predicted"/>
<keyword evidence="3" id="KW-1185">Reference proteome</keyword>
<feature type="chain" id="PRO_5007876022" description="Cupredoxin" evidence="1">
    <location>
        <begin position="19"/>
        <end position="200"/>
    </location>
</feature>
<dbReference type="CDD" id="cd00920">
    <property type="entry name" value="Cupredoxin"/>
    <property type="match status" value="1"/>
</dbReference>
<evidence type="ECO:0000313" key="3">
    <source>
        <dbReference type="Proteomes" id="UP000076532"/>
    </source>
</evidence>
<evidence type="ECO:0000313" key="2">
    <source>
        <dbReference type="EMBL" id="KZP21225.1"/>
    </source>
</evidence>
<dbReference type="SUPFAM" id="SSF49503">
    <property type="entry name" value="Cupredoxins"/>
    <property type="match status" value="1"/>
</dbReference>
<protein>
    <recommendedName>
        <fullName evidence="4">Cupredoxin</fullName>
    </recommendedName>
</protein>
<dbReference type="PANTHER" id="PTHR34883:SF15">
    <property type="entry name" value="EXTRACELLULAR SERINE-RICH PROTEIN"/>
    <property type="match status" value="1"/>
</dbReference>
<keyword evidence="1" id="KW-0732">Signal</keyword>
<feature type="signal peptide" evidence="1">
    <location>
        <begin position="1"/>
        <end position="18"/>
    </location>
</feature>
<organism evidence="2 3">
    <name type="scientific">Athelia psychrophila</name>
    <dbReference type="NCBI Taxonomy" id="1759441"/>
    <lineage>
        <taxon>Eukaryota</taxon>
        <taxon>Fungi</taxon>
        <taxon>Dikarya</taxon>
        <taxon>Basidiomycota</taxon>
        <taxon>Agaricomycotina</taxon>
        <taxon>Agaricomycetes</taxon>
        <taxon>Agaricomycetidae</taxon>
        <taxon>Atheliales</taxon>
        <taxon>Atheliaceae</taxon>
        <taxon>Athelia</taxon>
    </lineage>
</organism>
<dbReference type="Gene3D" id="2.60.40.420">
    <property type="entry name" value="Cupredoxins - blue copper proteins"/>
    <property type="match status" value="1"/>
</dbReference>
<dbReference type="EMBL" id="KV417549">
    <property type="protein sequence ID" value="KZP21225.1"/>
    <property type="molecule type" value="Genomic_DNA"/>
</dbReference>
<name>A0A166JUG2_9AGAM</name>
<gene>
    <name evidence="2" type="ORF">FIBSPDRAFT_931845</name>
</gene>
<reference evidence="2 3" key="1">
    <citation type="journal article" date="2016" name="Mol. Biol. Evol.">
        <title>Comparative Genomics of Early-Diverging Mushroom-Forming Fungi Provides Insights into the Origins of Lignocellulose Decay Capabilities.</title>
        <authorList>
            <person name="Nagy L.G."/>
            <person name="Riley R."/>
            <person name="Tritt A."/>
            <person name="Adam C."/>
            <person name="Daum C."/>
            <person name="Floudas D."/>
            <person name="Sun H."/>
            <person name="Yadav J.S."/>
            <person name="Pangilinan J."/>
            <person name="Larsson K.H."/>
            <person name="Matsuura K."/>
            <person name="Barry K."/>
            <person name="Labutti K."/>
            <person name="Kuo R."/>
            <person name="Ohm R.A."/>
            <person name="Bhattacharya S.S."/>
            <person name="Shirouzu T."/>
            <person name="Yoshinaga Y."/>
            <person name="Martin F.M."/>
            <person name="Grigoriev I.V."/>
            <person name="Hibbett D.S."/>
        </authorList>
    </citation>
    <scope>NUCLEOTIDE SEQUENCE [LARGE SCALE GENOMIC DNA]</scope>
    <source>
        <strain evidence="2 3">CBS 109695</strain>
    </source>
</reference>
<dbReference type="InterPro" id="IPR052953">
    <property type="entry name" value="Ser-rich/MCO-related"/>
</dbReference>
<dbReference type="PANTHER" id="PTHR34883">
    <property type="entry name" value="SERINE-RICH PROTEIN, PUTATIVE-RELATED-RELATED"/>
    <property type="match status" value="1"/>
</dbReference>
<sequence length="200" mass="19848">MLFSTFAAVFASVVAVSAQTQHLIVVGGNSTLTFSPTSVNASVGDTVAFQFQSKNHTVTQSTFAAPCANMTTPTEGIDSGFQAVAAGATSFPQWSFNVTNATTPLWFYCRQTGHCEAGMVFAVNPNAAKTFSAFQAAAMASSSSASAGGSASASATGNPSGSSGAAYPSASSTNANGAVRYSGSAAVALAVIGLSVAALL</sequence>
<dbReference type="InterPro" id="IPR008972">
    <property type="entry name" value="Cupredoxin"/>
</dbReference>
<accession>A0A166JUG2</accession>
<dbReference type="AlphaFoldDB" id="A0A166JUG2"/>
<dbReference type="OrthoDB" id="1921208at2759"/>
<dbReference type="STRING" id="436010.A0A166JUG2"/>
<dbReference type="Proteomes" id="UP000076532">
    <property type="component" value="Unassembled WGS sequence"/>
</dbReference>